<sequence>MEKQEWLTYFQKEAEIPFTGWDFSYLTRTGRMKESPLSWNYTSIVLKQMKGSTSMLDMGTGGGEVLSLLQPFPERTFATEGYPPNVTVARNRLEPLGVTVVEADGEDPLPFPDHSLDLVINRHESYVPSELHRMIASDGLFITQQVGGQDNLELNRLLDAPISDLYAHWNLNYAVDELKQAGFTILDQKEEMGFTRYYDIGAIIYYVKAIEWQILDFTVERYAEELLALHKRIESEGYVDIPIHRFFLIAQP</sequence>
<comment type="caution">
    <text evidence="2">The sequence shown here is derived from an EMBL/GenBank/DDBJ whole genome shotgun (WGS) entry which is preliminary data.</text>
</comment>
<dbReference type="CDD" id="cd02440">
    <property type="entry name" value="AdoMet_MTases"/>
    <property type="match status" value="1"/>
</dbReference>
<dbReference type="PANTHER" id="PTHR43460">
    <property type="entry name" value="METHYLTRANSFERASE"/>
    <property type="match status" value="1"/>
</dbReference>
<dbReference type="Gene3D" id="3.40.50.150">
    <property type="entry name" value="Vaccinia Virus protein VP39"/>
    <property type="match status" value="1"/>
</dbReference>
<dbReference type="Pfam" id="PF08241">
    <property type="entry name" value="Methyltransf_11"/>
    <property type="match status" value="1"/>
</dbReference>
<accession>A0ABR5N6U7</accession>
<dbReference type="InterPro" id="IPR052939">
    <property type="entry name" value="23S_rRNA_MeTrnsfrase_RlmA"/>
</dbReference>
<evidence type="ECO:0000313" key="3">
    <source>
        <dbReference type="Proteomes" id="UP000051063"/>
    </source>
</evidence>
<gene>
    <name evidence="2" type="ORF">AN963_15255</name>
</gene>
<dbReference type="GO" id="GO:0032259">
    <property type="term" value="P:methylation"/>
    <property type="evidence" value="ECO:0007669"/>
    <property type="project" value="UniProtKB-KW"/>
</dbReference>
<dbReference type="InterPro" id="IPR013216">
    <property type="entry name" value="Methyltransf_11"/>
</dbReference>
<keyword evidence="2" id="KW-0489">Methyltransferase</keyword>
<keyword evidence="2" id="KW-0808">Transferase</keyword>
<proteinExistence type="predicted"/>
<organism evidence="2 3">
    <name type="scientific">Brevibacillus choshinensis</name>
    <dbReference type="NCBI Taxonomy" id="54911"/>
    <lineage>
        <taxon>Bacteria</taxon>
        <taxon>Bacillati</taxon>
        <taxon>Bacillota</taxon>
        <taxon>Bacilli</taxon>
        <taxon>Bacillales</taxon>
        <taxon>Paenibacillaceae</taxon>
        <taxon>Brevibacillus</taxon>
    </lineage>
</organism>
<reference evidence="2 3" key="1">
    <citation type="submission" date="2015-09" db="EMBL/GenBank/DDBJ databases">
        <title>Genome sequencing project for genomic taxonomy and phylogenomics of Bacillus-like bacteria.</title>
        <authorList>
            <person name="Liu B."/>
            <person name="Wang J."/>
            <person name="Zhu Y."/>
            <person name="Liu G."/>
            <person name="Chen Q."/>
            <person name="Chen Z."/>
            <person name="Lan J."/>
            <person name="Che J."/>
            <person name="Ge C."/>
            <person name="Shi H."/>
            <person name="Pan Z."/>
            <person name="Liu X."/>
        </authorList>
    </citation>
    <scope>NUCLEOTIDE SEQUENCE [LARGE SCALE GENOMIC DNA]</scope>
    <source>
        <strain evidence="2 3">DSM 8552</strain>
    </source>
</reference>
<dbReference type="EMBL" id="LJJB01000010">
    <property type="protein sequence ID" value="KQL46321.1"/>
    <property type="molecule type" value="Genomic_DNA"/>
</dbReference>
<feature type="domain" description="Methyltransferase type 11" evidence="1">
    <location>
        <begin position="56"/>
        <end position="123"/>
    </location>
</feature>
<dbReference type="InterPro" id="IPR029063">
    <property type="entry name" value="SAM-dependent_MTases_sf"/>
</dbReference>
<protein>
    <submittedName>
        <fullName evidence="2">SAM-dependent methyltransferase</fullName>
    </submittedName>
</protein>
<dbReference type="GO" id="GO:0008168">
    <property type="term" value="F:methyltransferase activity"/>
    <property type="evidence" value="ECO:0007669"/>
    <property type="project" value="UniProtKB-KW"/>
</dbReference>
<dbReference type="SUPFAM" id="SSF53335">
    <property type="entry name" value="S-adenosyl-L-methionine-dependent methyltransferases"/>
    <property type="match status" value="1"/>
</dbReference>
<evidence type="ECO:0000313" key="2">
    <source>
        <dbReference type="EMBL" id="KQL46321.1"/>
    </source>
</evidence>
<dbReference type="Proteomes" id="UP000051063">
    <property type="component" value="Unassembled WGS sequence"/>
</dbReference>
<dbReference type="RefSeq" id="WP_055745402.1">
    <property type="nucleotide sequence ID" value="NZ_LJJB01000010.1"/>
</dbReference>
<keyword evidence="3" id="KW-1185">Reference proteome</keyword>
<evidence type="ECO:0000259" key="1">
    <source>
        <dbReference type="Pfam" id="PF08241"/>
    </source>
</evidence>
<dbReference type="PANTHER" id="PTHR43460:SF1">
    <property type="entry name" value="METHYLTRANSFERASE TYPE 11 DOMAIN-CONTAINING PROTEIN"/>
    <property type="match status" value="1"/>
</dbReference>
<name>A0ABR5N6U7_BRECH</name>